<evidence type="ECO:0000313" key="2">
    <source>
        <dbReference type="Proteomes" id="UP000054770"/>
    </source>
</evidence>
<dbReference type="Proteomes" id="UP000054770">
    <property type="component" value="Unassembled WGS sequence"/>
</dbReference>
<comment type="caution">
    <text evidence="1">The sequence shown here is derived from an EMBL/GenBank/DDBJ whole genome shotgun (WGS) entry which is preliminary data.</text>
</comment>
<accession>A0A158IP08</accession>
<dbReference type="AlphaFoldDB" id="A0A158IP08"/>
<dbReference type="RefSeq" id="WP_200828695.1">
    <property type="nucleotide sequence ID" value="NZ_FCON02000026.1"/>
</dbReference>
<dbReference type="EMBL" id="FCON02000026">
    <property type="protein sequence ID" value="SAL58364.1"/>
    <property type="molecule type" value="Genomic_DNA"/>
</dbReference>
<name>A0A158IP08_9BURK</name>
<proteinExistence type="predicted"/>
<keyword evidence="2" id="KW-1185">Reference proteome</keyword>
<sequence length="379" mass="40384">MLSSVNLSLMIGPLVPVPVPREVLDALVSIEVTNRDLGASTFQISFAISNRSPLETLFLLSGGNPILFLRVIVTVVVKGNSQVLMDGVITNHQIVPGSSRTHATLVLTGEDLTALMNQINFSGFPFPATPAEGRVALLLAKWSFLGIVPLIIPSIMISEVLPTEAIAAQQGTDLNYIQALADQVGYVFYLNPGPVPGTSVAYWGPLIKAGVPQPSLNIDMDAASNVESLSFNFDSQKCRIPTVFIYNEETAVTIPIPIPPITPLNPPLGAIPPIPTSLTDLQPVSDDLSKRPVPEAIMIGLAKAAQWADAVTGEGTLDVARYGRILSPRGLVGVRGAGMAFDGLHYVKSVTHKIKPGEYKQSFSLTRNGLVSTVPRVLP</sequence>
<protein>
    <recommendedName>
        <fullName evidence="3">Phage protein D</fullName>
    </recommendedName>
</protein>
<gene>
    <name evidence="1" type="ORF">AWB68_02889</name>
</gene>
<reference evidence="1" key="1">
    <citation type="submission" date="2016-01" db="EMBL/GenBank/DDBJ databases">
        <authorList>
            <person name="Peeters C."/>
        </authorList>
    </citation>
    <scope>NUCLEOTIDE SEQUENCE [LARGE SCALE GENOMIC DNA]</scope>
    <source>
        <strain evidence="1">LMG 22940</strain>
    </source>
</reference>
<evidence type="ECO:0008006" key="3">
    <source>
        <dbReference type="Google" id="ProtNLM"/>
    </source>
</evidence>
<evidence type="ECO:0000313" key="1">
    <source>
        <dbReference type="EMBL" id="SAL58364.1"/>
    </source>
</evidence>
<organism evidence="1 2">
    <name type="scientific">Caballeronia choica</name>
    <dbReference type="NCBI Taxonomy" id="326476"/>
    <lineage>
        <taxon>Bacteria</taxon>
        <taxon>Pseudomonadati</taxon>
        <taxon>Pseudomonadota</taxon>
        <taxon>Betaproteobacteria</taxon>
        <taxon>Burkholderiales</taxon>
        <taxon>Burkholderiaceae</taxon>
        <taxon>Caballeronia</taxon>
    </lineage>
</organism>